<dbReference type="SUPFAM" id="SSF54637">
    <property type="entry name" value="Thioesterase/thiol ester dehydrase-isomerase"/>
    <property type="match status" value="1"/>
</dbReference>
<protein>
    <submittedName>
        <fullName evidence="1">Unannotated protein</fullName>
    </submittedName>
</protein>
<dbReference type="CDD" id="cd00586">
    <property type="entry name" value="4HBT"/>
    <property type="match status" value="1"/>
</dbReference>
<reference evidence="1" key="1">
    <citation type="submission" date="2020-05" db="EMBL/GenBank/DDBJ databases">
        <authorList>
            <person name="Chiriac C."/>
            <person name="Salcher M."/>
            <person name="Ghai R."/>
            <person name="Kavagutti S V."/>
        </authorList>
    </citation>
    <scope>NUCLEOTIDE SEQUENCE</scope>
</reference>
<dbReference type="AlphaFoldDB" id="A0A6J7NNJ9"/>
<organism evidence="1">
    <name type="scientific">freshwater metagenome</name>
    <dbReference type="NCBI Taxonomy" id="449393"/>
    <lineage>
        <taxon>unclassified sequences</taxon>
        <taxon>metagenomes</taxon>
        <taxon>ecological metagenomes</taxon>
    </lineage>
</organism>
<dbReference type="InterPro" id="IPR029069">
    <property type="entry name" value="HotDog_dom_sf"/>
</dbReference>
<sequence length="131" mass="14590">MFEHVVPLRWRDSDALGHVNHAVFLTYLEVGRDAFVTEVLRSDPEYVIVRVELDFRAEVRIEARTVTVGIEVETVGTTSLTTRERVILPSGEVAAEARVVMVQWDVASHSPRAFTAEERAALEASRGLTGV</sequence>
<dbReference type="Pfam" id="PF13279">
    <property type="entry name" value="4HBT_2"/>
    <property type="match status" value="1"/>
</dbReference>
<proteinExistence type="predicted"/>
<dbReference type="EMBL" id="CAFBOZ010000025">
    <property type="protein sequence ID" value="CAB4994731.1"/>
    <property type="molecule type" value="Genomic_DNA"/>
</dbReference>
<name>A0A6J7NNJ9_9ZZZZ</name>
<gene>
    <name evidence="1" type="ORF">UFOPK3992_00277</name>
</gene>
<evidence type="ECO:0000313" key="1">
    <source>
        <dbReference type="EMBL" id="CAB4994731.1"/>
    </source>
</evidence>
<dbReference type="Gene3D" id="3.10.129.10">
    <property type="entry name" value="Hotdog Thioesterase"/>
    <property type="match status" value="1"/>
</dbReference>
<accession>A0A6J7NNJ9</accession>